<dbReference type="InterPro" id="IPR038666">
    <property type="entry name" value="SSP1_head-tail_sf"/>
</dbReference>
<evidence type="ECO:0000313" key="2">
    <source>
        <dbReference type="Proteomes" id="UP000036608"/>
    </source>
</evidence>
<dbReference type="OrthoDB" id="8640229at2"/>
<dbReference type="AlphaFoldDB" id="A0A0H5ARK9"/>
<sequence>MRAGRLRHRIEFQAKAMVQNPENGEMVPTWQSIRDKVPAAYEPLSSKDLFAAQAAQSQATVRFVIRYWSGLLPTMRILHRGKIYNLEGEPLPDRVSGLDYLTILAKTGVNDG</sequence>
<dbReference type="Pfam" id="PF05521">
    <property type="entry name" value="Phage_HCP"/>
    <property type="match status" value="1"/>
</dbReference>
<evidence type="ECO:0000313" key="1">
    <source>
        <dbReference type="EMBL" id="AKS06932.1"/>
    </source>
</evidence>
<organism evidence="1 2">
    <name type="scientific">Pseudomonas trivialis</name>
    <dbReference type="NCBI Taxonomy" id="200450"/>
    <lineage>
        <taxon>Bacteria</taxon>
        <taxon>Pseudomonadati</taxon>
        <taxon>Pseudomonadota</taxon>
        <taxon>Gammaproteobacteria</taxon>
        <taxon>Pseudomonadales</taxon>
        <taxon>Pseudomonadaceae</taxon>
        <taxon>Pseudomonas</taxon>
    </lineage>
</organism>
<protein>
    <submittedName>
        <fullName evidence="1">Head-tail adaptor protein</fullName>
    </submittedName>
</protein>
<dbReference type="NCBIfam" id="TIGR01563">
    <property type="entry name" value="gp16_SPP1"/>
    <property type="match status" value="1"/>
</dbReference>
<dbReference type="EMBL" id="CP011507">
    <property type="protein sequence ID" value="AKS06932.1"/>
    <property type="molecule type" value="Genomic_DNA"/>
</dbReference>
<dbReference type="Proteomes" id="UP000036608">
    <property type="component" value="Chromosome"/>
</dbReference>
<reference evidence="2" key="2">
    <citation type="submission" date="2015-05" db="EMBL/GenBank/DDBJ databases">
        <authorList>
            <person name="Swarnkar M.K."/>
            <person name="Vyas P."/>
            <person name="Rahi P."/>
            <person name="Thakur R."/>
            <person name="Thakur N."/>
            <person name="Singh A.K."/>
            <person name="Gulati A."/>
        </authorList>
    </citation>
    <scope>NUCLEOTIDE SEQUENCE [LARGE SCALE GENOMIC DNA]</scope>
    <source>
        <strain evidence="2">745</strain>
    </source>
</reference>
<dbReference type="PATRIC" id="fig|200450.3.peg.2614"/>
<dbReference type="Gene3D" id="2.40.10.270">
    <property type="entry name" value="Bacteriophage SPP1 head-tail adaptor protein"/>
    <property type="match status" value="1"/>
</dbReference>
<accession>A0A0H5ARK9</accession>
<gene>
    <name evidence="1" type="ORF">AA957_12680</name>
</gene>
<dbReference type="InterPro" id="IPR008767">
    <property type="entry name" value="Phage_SPP1_head-tail_adaptor"/>
</dbReference>
<proteinExistence type="predicted"/>
<dbReference type="RefSeq" id="WP_049710506.1">
    <property type="nucleotide sequence ID" value="NZ_CP011507.1"/>
</dbReference>
<reference evidence="1 2" key="1">
    <citation type="journal article" date="2015" name="Genome Announc.">
        <title>Complete Genome Sequence of the Rhizobacterium Pseudomonas trivialis Strain IHBB745 with Multiple Plant Growth-Promoting Activities and Tolerance to Desiccation and Alkalinity.</title>
        <authorList>
            <person name="Gulati A."/>
            <person name="Swarnkar M.K."/>
            <person name="Vyas P."/>
            <person name="Rahi P."/>
            <person name="Thakur R."/>
            <person name="Thakur N."/>
            <person name="Singh A.K."/>
        </authorList>
    </citation>
    <scope>NUCLEOTIDE SEQUENCE [LARGE SCALE GENOMIC DNA]</scope>
    <source>
        <strain evidence="2">745</strain>
    </source>
</reference>
<name>A0A0H5ARK9_9PSED</name>
<dbReference type="KEGG" id="ptv:AA957_12680"/>